<protein>
    <submittedName>
        <fullName evidence="3">Uncharacterized protein LOC111083897</fullName>
    </submittedName>
</protein>
<dbReference type="RefSeq" id="XP_022236331.1">
    <property type="nucleotide sequence ID" value="XM_022380623.1"/>
</dbReference>
<sequence length="290" mass="31196">MTEAHLPATNEDPKQDSVDAMEGCSSEEETVDVGGSGEELLDAPIISSTPLVSSSPGDQEVPEDNKMDLEKMENTDVVNKKTTEDRNQETSSKKKEAASLAIPGSFTPESSNAGAQSFQNVDPPENHAHSLHQLGIHNTLGGGLPHPHIFPYLYPPALYPQFYFPHAIPTTSTMSANVSSHLYSLMTRSNPRFLDPGCRHGHHRFFPYPLPVTTSSTQLPASTLHCPVPLPLLKGMSLSPASEVASSSSSISPTVSPSASSTLQSIEDMVNGLERQQEQLAILSLSKLNE</sequence>
<proteinExistence type="predicted"/>
<gene>
    <name evidence="3" type="primary">LOC111083897</name>
</gene>
<evidence type="ECO:0000313" key="3">
    <source>
        <dbReference type="RefSeq" id="XP_022236331.1"/>
    </source>
</evidence>
<feature type="compositionally biased region" description="Polar residues" evidence="1">
    <location>
        <begin position="46"/>
        <end position="57"/>
    </location>
</feature>
<dbReference type="Proteomes" id="UP000694941">
    <property type="component" value="Unplaced"/>
</dbReference>
<reference evidence="3" key="1">
    <citation type="submission" date="2025-08" db="UniProtKB">
        <authorList>
            <consortium name="RefSeq"/>
        </authorList>
    </citation>
    <scope>IDENTIFICATION</scope>
    <source>
        <tissue evidence="3">Muscle</tissue>
    </source>
</reference>
<feature type="compositionally biased region" description="Basic and acidic residues" evidence="1">
    <location>
        <begin position="63"/>
        <end position="97"/>
    </location>
</feature>
<feature type="compositionally biased region" description="Polar residues" evidence="1">
    <location>
        <begin position="107"/>
        <end position="120"/>
    </location>
</feature>
<evidence type="ECO:0000256" key="1">
    <source>
        <dbReference type="SAM" id="MobiDB-lite"/>
    </source>
</evidence>
<dbReference type="GeneID" id="111083897"/>
<feature type="region of interest" description="Disordered" evidence="1">
    <location>
        <begin position="1"/>
        <end position="129"/>
    </location>
</feature>
<name>A0ABM1RY76_LIMPO</name>
<accession>A0ABM1RY76</accession>
<keyword evidence="2" id="KW-1185">Reference proteome</keyword>
<organism evidence="2 3">
    <name type="scientific">Limulus polyphemus</name>
    <name type="common">Atlantic horseshoe crab</name>
    <dbReference type="NCBI Taxonomy" id="6850"/>
    <lineage>
        <taxon>Eukaryota</taxon>
        <taxon>Metazoa</taxon>
        <taxon>Ecdysozoa</taxon>
        <taxon>Arthropoda</taxon>
        <taxon>Chelicerata</taxon>
        <taxon>Merostomata</taxon>
        <taxon>Xiphosura</taxon>
        <taxon>Limulidae</taxon>
        <taxon>Limulus</taxon>
    </lineage>
</organism>
<evidence type="ECO:0000313" key="2">
    <source>
        <dbReference type="Proteomes" id="UP000694941"/>
    </source>
</evidence>